<accession>A0A9D3LL82</accession>
<sequence>MPETGRRNGISAVGVACSPAGEGNVDGCIHKAAGPCLYEECTTLNGCDTGNAKMTGGYELPAKCEASCTFPLADQGLLYHLPLGWQGDLGLDCIAPIGWLTGTNPCHWNTVLNSVGWLFITHLVRNGLISPD</sequence>
<comment type="caution">
    <text evidence="2">The sequence shown here is derived from an EMBL/GenBank/DDBJ whole genome shotgun (WGS) entry which is preliminary data.</text>
</comment>
<dbReference type="Proteomes" id="UP001044222">
    <property type="component" value="Chromosome 18"/>
</dbReference>
<dbReference type="AlphaFoldDB" id="A0A9D3LL82"/>
<reference evidence="2" key="1">
    <citation type="submission" date="2021-01" db="EMBL/GenBank/DDBJ databases">
        <title>A chromosome-scale assembly of European eel, Anguilla anguilla.</title>
        <authorList>
            <person name="Henkel C."/>
            <person name="Jong-Raadsen S.A."/>
            <person name="Dufour S."/>
            <person name="Weltzien F.-A."/>
            <person name="Palstra A.P."/>
            <person name="Pelster B."/>
            <person name="Spaink H.P."/>
            <person name="Van Den Thillart G.E."/>
            <person name="Jansen H."/>
            <person name="Zahm M."/>
            <person name="Klopp C."/>
            <person name="Cedric C."/>
            <person name="Louis A."/>
            <person name="Berthelot C."/>
            <person name="Parey E."/>
            <person name="Roest Crollius H."/>
            <person name="Montfort J."/>
            <person name="Robinson-Rechavi M."/>
            <person name="Bucao C."/>
            <person name="Bouchez O."/>
            <person name="Gislard M."/>
            <person name="Lluch J."/>
            <person name="Milhes M."/>
            <person name="Lampietro C."/>
            <person name="Lopez Roques C."/>
            <person name="Donnadieu C."/>
            <person name="Braasch I."/>
            <person name="Desvignes T."/>
            <person name="Postlethwait J."/>
            <person name="Bobe J."/>
            <person name="Guiguen Y."/>
            <person name="Dirks R."/>
        </authorList>
    </citation>
    <scope>NUCLEOTIDE SEQUENCE</scope>
    <source>
        <strain evidence="2">Tag_6206</strain>
        <tissue evidence="2">Liver</tissue>
    </source>
</reference>
<dbReference type="SUPFAM" id="SSF52949">
    <property type="entry name" value="Macro domain-like"/>
    <property type="match status" value="1"/>
</dbReference>
<proteinExistence type="predicted"/>
<dbReference type="Gene3D" id="3.40.220.10">
    <property type="entry name" value="Leucine Aminopeptidase, subunit E, domain 1"/>
    <property type="match status" value="1"/>
</dbReference>
<evidence type="ECO:0000313" key="2">
    <source>
        <dbReference type="EMBL" id="KAG5830965.1"/>
    </source>
</evidence>
<protein>
    <recommendedName>
        <fullName evidence="1">Macro domain-containing protein</fullName>
    </recommendedName>
</protein>
<gene>
    <name evidence="2" type="ORF">ANANG_G00298850</name>
</gene>
<dbReference type="Pfam" id="PF01661">
    <property type="entry name" value="Macro"/>
    <property type="match status" value="1"/>
</dbReference>
<feature type="domain" description="Macro" evidence="1">
    <location>
        <begin position="20"/>
        <end position="64"/>
    </location>
</feature>
<dbReference type="GO" id="GO:0006974">
    <property type="term" value="P:DNA damage response"/>
    <property type="evidence" value="ECO:0007669"/>
    <property type="project" value="TreeGrafter"/>
</dbReference>
<dbReference type="GO" id="GO:0140293">
    <property type="term" value="F:ADP-ribosylglutamate hydrolase activity"/>
    <property type="evidence" value="ECO:0007669"/>
    <property type="project" value="TreeGrafter"/>
</dbReference>
<dbReference type="GO" id="GO:0140291">
    <property type="term" value="P:peptidyl-glutamate ADP-deribosylation"/>
    <property type="evidence" value="ECO:0007669"/>
    <property type="project" value="TreeGrafter"/>
</dbReference>
<dbReference type="EMBL" id="JAFIRN010000018">
    <property type="protein sequence ID" value="KAG5830965.1"/>
    <property type="molecule type" value="Genomic_DNA"/>
</dbReference>
<dbReference type="GO" id="GO:0042278">
    <property type="term" value="P:purine nucleoside metabolic process"/>
    <property type="evidence" value="ECO:0007669"/>
    <property type="project" value="TreeGrafter"/>
</dbReference>
<name>A0A9D3LL82_ANGAN</name>
<evidence type="ECO:0000313" key="3">
    <source>
        <dbReference type="Proteomes" id="UP001044222"/>
    </source>
</evidence>
<dbReference type="PANTHER" id="PTHR11106">
    <property type="entry name" value="GANGLIOSIDE INDUCED DIFFERENTIATION ASSOCIATED PROTEIN 2-RELATED"/>
    <property type="match status" value="1"/>
</dbReference>
<dbReference type="GO" id="GO:0005654">
    <property type="term" value="C:nucleoplasm"/>
    <property type="evidence" value="ECO:0007669"/>
    <property type="project" value="TreeGrafter"/>
</dbReference>
<evidence type="ECO:0000259" key="1">
    <source>
        <dbReference type="Pfam" id="PF01661"/>
    </source>
</evidence>
<organism evidence="2 3">
    <name type="scientific">Anguilla anguilla</name>
    <name type="common">European freshwater eel</name>
    <name type="synonym">Muraena anguilla</name>
    <dbReference type="NCBI Taxonomy" id="7936"/>
    <lineage>
        <taxon>Eukaryota</taxon>
        <taxon>Metazoa</taxon>
        <taxon>Chordata</taxon>
        <taxon>Craniata</taxon>
        <taxon>Vertebrata</taxon>
        <taxon>Euteleostomi</taxon>
        <taxon>Actinopterygii</taxon>
        <taxon>Neopterygii</taxon>
        <taxon>Teleostei</taxon>
        <taxon>Anguilliformes</taxon>
        <taxon>Anguillidae</taxon>
        <taxon>Anguilla</taxon>
    </lineage>
</organism>
<dbReference type="InterPro" id="IPR043472">
    <property type="entry name" value="Macro_dom-like"/>
</dbReference>
<dbReference type="PANTHER" id="PTHR11106:SF104">
    <property type="entry name" value="ADP-RIBOSE GLYCOHYDROLASE MACROD2"/>
    <property type="match status" value="1"/>
</dbReference>
<keyword evidence="3" id="KW-1185">Reference proteome</keyword>
<dbReference type="InterPro" id="IPR002589">
    <property type="entry name" value="Macro_dom"/>
</dbReference>